<dbReference type="Gramene" id="CDF32547">
    <property type="protein sequence ID" value="CDF32547"/>
    <property type="gene ID" value="CHC_T00001509001"/>
</dbReference>
<dbReference type="GeneID" id="17319919"/>
<reference evidence="2" key="1">
    <citation type="journal article" date="2013" name="Proc. Natl. Acad. Sci. U.S.A.">
        <title>Genome structure and metabolic features in the red seaweed Chondrus crispus shed light on evolution of the Archaeplastida.</title>
        <authorList>
            <person name="Collen J."/>
            <person name="Porcel B."/>
            <person name="Carre W."/>
            <person name="Ball S.G."/>
            <person name="Chaparro C."/>
            <person name="Tonon T."/>
            <person name="Barbeyron T."/>
            <person name="Michel G."/>
            <person name="Noel B."/>
            <person name="Valentin K."/>
            <person name="Elias M."/>
            <person name="Artiguenave F."/>
            <person name="Arun A."/>
            <person name="Aury J.M."/>
            <person name="Barbosa-Neto J.F."/>
            <person name="Bothwell J.H."/>
            <person name="Bouget F.Y."/>
            <person name="Brillet L."/>
            <person name="Cabello-Hurtado F."/>
            <person name="Capella-Gutierrez S."/>
            <person name="Charrier B."/>
            <person name="Cladiere L."/>
            <person name="Cock J.M."/>
            <person name="Coelho S.M."/>
            <person name="Colleoni C."/>
            <person name="Czjzek M."/>
            <person name="Da Silva C."/>
            <person name="Delage L."/>
            <person name="Denoeud F."/>
            <person name="Deschamps P."/>
            <person name="Dittami S.M."/>
            <person name="Gabaldon T."/>
            <person name="Gachon C.M."/>
            <person name="Groisillier A."/>
            <person name="Herve C."/>
            <person name="Jabbari K."/>
            <person name="Katinka M."/>
            <person name="Kloareg B."/>
            <person name="Kowalczyk N."/>
            <person name="Labadie K."/>
            <person name="Leblanc C."/>
            <person name="Lopez P.J."/>
            <person name="McLachlan D.H."/>
            <person name="Meslet-Cladiere L."/>
            <person name="Moustafa A."/>
            <person name="Nehr Z."/>
            <person name="Nyvall Collen P."/>
            <person name="Panaud O."/>
            <person name="Partensky F."/>
            <person name="Poulain J."/>
            <person name="Rensing S.A."/>
            <person name="Rousvoal S."/>
            <person name="Samson G."/>
            <person name="Symeonidi A."/>
            <person name="Weissenbach J."/>
            <person name="Zambounis A."/>
            <person name="Wincker P."/>
            <person name="Boyen C."/>
        </authorList>
    </citation>
    <scope>NUCLEOTIDE SEQUENCE [LARGE SCALE GENOMIC DNA]</scope>
    <source>
        <strain evidence="2">cv. Stackhouse</strain>
    </source>
</reference>
<evidence type="ECO:0000313" key="1">
    <source>
        <dbReference type="EMBL" id="CDF32547.1"/>
    </source>
</evidence>
<accession>R7Q1U1</accession>
<dbReference type="Proteomes" id="UP000012073">
    <property type="component" value="Unassembled WGS sequence"/>
</dbReference>
<dbReference type="KEGG" id="ccp:CHC_T00001509001"/>
<dbReference type="EMBL" id="HG001512">
    <property type="protein sequence ID" value="CDF32547.1"/>
    <property type="molecule type" value="Genomic_DNA"/>
</dbReference>
<dbReference type="AlphaFoldDB" id="R7Q1U1"/>
<proteinExistence type="predicted"/>
<keyword evidence="2" id="KW-1185">Reference proteome</keyword>
<name>R7Q1U1_CHOCR</name>
<evidence type="ECO:0000313" key="2">
    <source>
        <dbReference type="Proteomes" id="UP000012073"/>
    </source>
</evidence>
<protein>
    <submittedName>
        <fullName evidence="1">Uncharacterized protein</fullName>
    </submittedName>
</protein>
<dbReference type="RefSeq" id="XP_005712212.1">
    <property type="nucleotide sequence ID" value="XM_005712155.1"/>
</dbReference>
<organism evidence="1 2">
    <name type="scientific">Chondrus crispus</name>
    <name type="common">Carrageen Irish moss</name>
    <name type="synonym">Polymorpha crispa</name>
    <dbReference type="NCBI Taxonomy" id="2769"/>
    <lineage>
        <taxon>Eukaryota</taxon>
        <taxon>Rhodophyta</taxon>
        <taxon>Florideophyceae</taxon>
        <taxon>Rhodymeniophycidae</taxon>
        <taxon>Gigartinales</taxon>
        <taxon>Gigartinaceae</taxon>
        <taxon>Chondrus</taxon>
    </lineage>
</organism>
<sequence length="39" mass="4113">MSSESAAPSSSMKACSSVTQNSSNFVVDVNFSNTKHRSC</sequence>
<gene>
    <name evidence="1" type="ORF">CHC_T00001509001</name>
</gene>